<evidence type="ECO:0000313" key="3">
    <source>
        <dbReference type="EMBL" id="CDM98026.1"/>
    </source>
</evidence>
<dbReference type="PANTHER" id="PTHR43245">
    <property type="entry name" value="BIFUNCTIONAL POLYMYXIN RESISTANCE PROTEIN ARNA"/>
    <property type="match status" value="1"/>
</dbReference>
<evidence type="ECO:0000256" key="1">
    <source>
        <dbReference type="SAM" id="Phobius"/>
    </source>
</evidence>
<proteinExistence type="predicted"/>
<dbReference type="Gene3D" id="3.40.50.720">
    <property type="entry name" value="NAD(P)-binding Rossmann-like Domain"/>
    <property type="match status" value="1"/>
</dbReference>
<dbReference type="InterPro" id="IPR001509">
    <property type="entry name" value="Epimerase_deHydtase"/>
</dbReference>
<keyword evidence="1" id="KW-1133">Transmembrane helix</keyword>
<feature type="transmembrane region" description="Helical" evidence="1">
    <location>
        <begin position="251"/>
        <end position="269"/>
    </location>
</feature>
<keyword evidence="1" id="KW-0472">Membrane</keyword>
<keyword evidence="1" id="KW-0812">Transmembrane</keyword>
<reference evidence="3 4" key="1">
    <citation type="submission" date="2014-02" db="EMBL/GenBank/DDBJ databases">
        <authorList>
            <person name="Genoscope - CEA"/>
        </authorList>
    </citation>
    <scope>NUCLEOTIDE SEQUENCE [LARGE SCALE GENOMIC DNA]</scope>
    <source>
        <strain evidence="3 4">PCC 8005</strain>
    </source>
</reference>
<organism evidence="3 4">
    <name type="scientific">Limnospira indica PCC 8005</name>
    <dbReference type="NCBI Taxonomy" id="376219"/>
    <lineage>
        <taxon>Bacteria</taxon>
        <taxon>Bacillati</taxon>
        <taxon>Cyanobacteriota</taxon>
        <taxon>Cyanophyceae</taxon>
        <taxon>Oscillatoriophycideae</taxon>
        <taxon>Oscillatoriales</taxon>
        <taxon>Sirenicapillariaceae</taxon>
        <taxon>Limnospira</taxon>
    </lineage>
</organism>
<dbReference type="Pfam" id="PF01370">
    <property type="entry name" value="Epimerase"/>
    <property type="match status" value="1"/>
</dbReference>
<gene>
    <name evidence="3" type="ORF">ARTHRO_60627</name>
</gene>
<evidence type="ECO:0000313" key="4">
    <source>
        <dbReference type="Proteomes" id="UP000032946"/>
    </source>
</evidence>
<protein>
    <submittedName>
        <fullName evidence="3">NAD-dependent epimerase/dehydratase</fullName>
    </submittedName>
</protein>
<accession>A0A9P1P102</accession>
<dbReference type="AlphaFoldDB" id="A0A9P1P102"/>
<name>A0A9P1P102_9CYAN</name>
<dbReference type="SUPFAM" id="SSF51735">
    <property type="entry name" value="NAD(P)-binding Rossmann-fold domains"/>
    <property type="match status" value="1"/>
</dbReference>
<dbReference type="Proteomes" id="UP000032946">
    <property type="component" value="Chromosome"/>
</dbReference>
<dbReference type="EMBL" id="FO818640">
    <property type="protein sequence ID" value="CDM98026.1"/>
    <property type="molecule type" value="Genomic_DNA"/>
</dbReference>
<evidence type="ECO:0000259" key="2">
    <source>
        <dbReference type="Pfam" id="PF01370"/>
    </source>
</evidence>
<dbReference type="PANTHER" id="PTHR43245:SF13">
    <property type="entry name" value="UDP-D-APIOSE_UDP-D-XYLOSE SYNTHASE 2"/>
    <property type="match status" value="1"/>
</dbReference>
<dbReference type="RefSeq" id="WP_006668341.1">
    <property type="nucleotide sequence ID" value="NZ_FO818640.1"/>
</dbReference>
<keyword evidence="4" id="KW-1185">Reference proteome</keyword>
<dbReference type="InterPro" id="IPR050177">
    <property type="entry name" value="Lipid_A_modif_metabolic_enz"/>
</dbReference>
<dbReference type="InterPro" id="IPR036291">
    <property type="entry name" value="NAD(P)-bd_dom_sf"/>
</dbReference>
<feature type="domain" description="NAD-dependent epimerase/dehydratase" evidence="2">
    <location>
        <begin position="5"/>
        <end position="230"/>
    </location>
</feature>
<sequence length="326" mass="37034">MTKRVFITGASGCIGHYIAESLINHTNYELYFFVRNPDKLGFDYQKRPDIHILLGDLREIDKFSDLLKTIDIAILAATSWGGKPEVFDVNITSTHHLLKSLDHQRCQQVIYFSTASVLDRQNQLIPEAGEIGTDYISSKYHCLQQISQNYPDFPPLRVLFPTLVLGGDTDKPYSHLSSGLPQVVSWINLIRWFKADASFHFVHAADIATVVQYLVNHPPQSPQPEWLVLGNPPLTLNQAIAETCAYYHKSIYFSISLSLWLANFFIIVFRVQMADWDRFCLNYRHFTYQNPVSPSTFGEITRFPTLTHILAEFAPTTSSSSSSPSP</sequence>